<dbReference type="RefSeq" id="XP_024360413.1">
    <property type="nucleotide sequence ID" value="XM_024504645.2"/>
</dbReference>
<reference evidence="8" key="3">
    <citation type="submission" date="2020-12" db="UniProtKB">
        <authorList>
            <consortium name="EnsemblPlants"/>
        </authorList>
    </citation>
    <scope>IDENTIFICATION</scope>
</reference>
<keyword evidence="3 6" id="KW-0489">Methyltransferase</keyword>
<comment type="subcellular location">
    <subcellularLocation>
        <location evidence="5">Endomembrane system</location>
        <topology evidence="5">Single-pass membrane protein</topology>
    </subcellularLocation>
    <subcellularLocation>
        <location evidence="1 6">Membrane</location>
        <topology evidence="1 6">Single-pass type II membrane protein</topology>
    </subcellularLocation>
</comment>
<dbReference type="FunCoup" id="A0A2K1IM37">
    <property type="interactions" value="931"/>
</dbReference>
<dbReference type="GO" id="GO:0016020">
    <property type="term" value="C:membrane"/>
    <property type="evidence" value="ECO:0007669"/>
    <property type="project" value="UniProtKB-SubCell"/>
</dbReference>
<evidence type="ECO:0000256" key="2">
    <source>
        <dbReference type="ARBA" id="ARBA00008361"/>
    </source>
</evidence>
<keyword evidence="9" id="KW-1185">Reference proteome</keyword>
<evidence type="ECO:0000256" key="3">
    <source>
        <dbReference type="ARBA" id="ARBA00022603"/>
    </source>
</evidence>
<dbReference type="InterPro" id="IPR004159">
    <property type="entry name" value="Put_SAM_MeTrfase"/>
</dbReference>
<dbReference type="GeneID" id="112274843"/>
<keyword evidence="6" id="KW-0325">Glycoprotein</keyword>
<organism evidence="7">
    <name type="scientific">Physcomitrium patens</name>
    <name type="common">Spreading-leaved earth moss</name>
    <name type="synonym">Physcomitrella patens</name>
    <dbReference type="NCBI Taxonomy" id="3218"/>
    <lineage>
        <taxon>Eukaryota</taxon>
        <taxon>Viridiplantae</taxon>
        <taxon>Streptophyta</taxon>
        <taxon>Embryophyta</taxon>
        <taxon>Bryophyta</taxon>
        <taxon>Bryophytina</taxon>
        <taxon>Bryopsida</taxon>
        <taxon>Funariidae</taxon>
        <taxon>Funariales</taxon>
        <taxon>Funariaceae</taxon>
        <taxon>Physcomitrium</taxon>
    </lineage>
</organism>
<reference evidence="7 9" key="2">
    <citation type="journal article" date="2018" name="Plant J.">
        <title>The Physcomitrella patens chromosome-scale assembly reveals moss genome structure and evolution.</title>
        <authorList>
            <person name="Lang D."/>
            <person name="Ullrich K.K."/>
            <person name="Murat F."/>
            <person name="Fuchs J."/>
            <person name="Jenkins J."/>
            <person name="Haas F.B."/>
            <person name="Piednoel M."/>
            <person name="Gundlach H."/>
            <person name="Van Bel M."/>
            <person name="Meyberg R."/>
            <person name="Vives C."/>
            <person name="Morata J."/>
            <person name="Symeonidi A."/>
            <person name="Hiss M."/>
            <person name="Muchero W."/>
            <person name="Kamisugi Y."/>
            <person name="Saleh O."/>
            <person name="Blanc G."/>
            <person name="Decker E.L."/>
            <person name="van Gessel N."/>
            <person name="Grimwood J."/>
            <person name="Hayes R.D."/>
            <person name="Graham S.W."/>
            <person name="Gunter L.E."/>
            <person name="McDaniel S.F."/>
            <person name="Hoernstein S.N.W."/>
            <person name="Larsson A."/>
            <person name="Li F.W."/>
            <person name="Perroud P.F."/>
            <person name="Phillips J."/>
            <person name="Ranjan P."/>
            <person name="Rokshar D.S."/>
            <person name="Rothfels C.J."/>
            <person name="Schneider L."/>
            <person name="Shu S."/>
            <person name="Stevenson D.W."/>
            <person name="Thummler F."/>
            <person name="Tillich M."/>
            <person name="Villarreal Aguilar J.C."/>
            <person name="Widiez T."/>
            <person name="Wong G.K."/>
            <person name="Wymore A."/>
            <person name="Zhang Y."/>
            <person name="Zimmer A.D."/>
            <person name="Quatrano R.S."/>
            <person name="Mayer K.F.X."/>
            <person name="Goodstein D."/>
            <person name="Casacuberta J.M."/>
            <person name="Vandepoele K."/>
            <person name="Reski R."/>
            <person name="Cuming A.C."/>
            <person name="Tuskan G.A."/>
            <person name="Maumus F."/>
            <person name="Salse J."/>
            <person name="Schmutz J."/>
            <person name="Rensing S.A."/>
        </authorList>
    </citation>
    <scope>NUCLEOTIDE SEQUENCE [LARGE SCALE GENOMIC DNA]</scope>
    <source>
        <strain evidence="8 9">cv. Gransden 2004</strain>
    </source>
</reference>
<feature type="transmembrane region" description="Helical" evidence="6">
    <location>
        <begin position="33"/>
        <end position="52"/>
    </location>
</feature>
<dbReference type="EnsemblPlants" id="Pp3c22_3270V3.1">
    <property type="protein sequence ID" value="Pp3c22_3270V3.1"/>
    <property type="gene ID" value="Pp3c22_3270"/>
</dbReference>
<dbReference type="Gramene" id="Pp3c22_3270V3.1">
    <property type="protein sequence ID" value="Pp3c22_3270V3.1"/>
    <property type="gene ID" value="Pp3c22_3270"/>
</dbReference>
<dbReference type="Gramene" id="Pp3c22_3270V3.3">
    <property type="protein sequence ID" value="Pp3c22_3270V3.3"/>
    <property type="gene ID" value="Pp3c22_3270"/>
</dbReference>
<dbReference type="OrthoDB" id="2013972at2759"/>
<dbReference type="PANTHER" id="PTHR10108">
    <property type="entry name" value="SAM-DEPENDENT METHYLTRANSFERASE"/>
    <property type="match status" value="1"/>
</dbReference>
<keyword evidence="6" id="KW-1133">Transmembrane helix</keyword>
<dbReference type="Pfam" id="PF03141">
    <property type="entry name" value="Methyltransf_29"/>
    <property type="match status" value="1"/>
</dbReference>
<proteinExistence type="inferred from homology"/>
<reference evidence="7 9" key="1">
    <citation type="journal article" date="2008" name="Science">
        <title>The Physcomitrella genome reveals evolutionary insights into the conquest of land by plants.</title>
        <authorList>
            <person name="Rensing S."/>
            <person name="Lang D."/>
            <person name="Zimmer A."/>
            <person name="Terry A."/>
            <person name="Salamov A."/>
            <person name="Shapiro H."/>
            <person name="Nishiyama T."/>
            <person name="Perroud P.-F."/>
            <person name="Lindquist E."/>
            <person name="Kamisugi Y."/>
            <person name="Tanahashi T."/>
            <person name="Sakakibara K."/>
            <person name="Fujita T."/>
            <person name="Oishi K."/>
            <person name="Shin-I T."/>
            <person name="Kuroki Y."/>
            <person name="Toyoda A."/>
            <person name="Suzuki Y."/>
            <person name="Hashimoto A."/>
            <person name="Yamaguchi K."/>
            <person name="Sugano A."/>
            <person name="Kohara Y."/>
            <person name="Fujiyama A."/>
            <person name="Anterola A."/>
            <person name="Aoki S."/>
            <person name="Ashton N."/>
            <person name="Barbazuk W.B."/>
            <person name="Barker E."/>
            <person name="Bennetzen J."/>
            <person name="Bezanilla M."/>
            <person name="Blankenship R."/>
            <person name="Cho S.H."/>
            <person name="Dutcher S."/>
            <person name="Estelle M."/>
            <person name="Fawcett J.A."/>
            <person name="Gundlach H."/>
            <person name="Hanada K."/>
            <person name="Heyl A."/>
            <person name="Hicks K.A."/>
            <person name="Hugh J."/>
            <person name="Lohr M."/>
            <person name="Mayer K."/>
            <person name="Melkozernov A."/>
            <person name="Murata T."/>
            <person name="Nelson D."/>
            <person name="Pils B."/>
            <person name="Prigge M."/>
            <person name="Reiss B."/>
            <person name="Renner T."/>
            <person name="Rombauts S."/>
            <person name="Rushton P."/>
            <person name="Sanderfoot A."/>
            <person name="Schween G."/>
            <person name="Shiu S.-H."/>
            <person name="Stueber K."/>
            <person name="Theodoulou F.L."/>
            <person name="Tu H."/>
            <person name="Van de Peer Y."/>
            <person name="Verrier P.J."/>
            <person name="Waters E."/>
            <person name="Wood A."/>
            <person name="Yang L."/>
            <person name="Cove D."/>
            <person name="Cuming A."/>
            <person name="Hasebe M."/>
            <person name="Lucas S."/>
            <person name="Mishler D.B."/>
            <person name="Reski R."/>
            <person name="Grigoriev I."/>
            <person name="Quatrano R.S."/>
            <person name="Boore J.L."/>
        </authorList>
    </citation>
    <scope>NUCLEOTIDE SEQUENCE [LARGE SCALE GENOMIC DNA]</scope>
    <source>
        <strain evidence="8 9">cv. Gransden 2004</strain>
    </source>
</reference>
<dbReference type="GO" id="GO:0008168">
    <property type="term" value="F:methyltransferase activity"/>
    <property type="evidence" value="ECO:0007669"/>
    <property type="project" value="UniProtKB-UniRule"/>
</dbReference>
<dbReference type="GO" id="GO:0012505">
    <property type="term" value="C:endomembrane system"/>
    <property type="evidence" value="ECO:0007669"/>
    <property type="project" value="UniProtKB-SubCell"/>
</dbReference>
<dbReference type="KEGG" id="ppp:112274843"/>
<dbReference type="GO" id="GO:0032259">
    <property type="term" value="P:methylation"/>
    <property type="evidence" value="ECO:0007669"/>
    <property type="project" value="UniProtKB-KW"/>
</dbReference>
<dbReference type="PANTHER" id="PTHR10108:SF1058">
    <property type="entry name" value="METHYLTRANSFERASE PMT18-RELATED"/>
    <property type="match status" value="1"/>
</dbReference>
<sequence length="640" mass="72409">MAYASNTFIGILGNAGPGSPKVHTLEVAKRKKVTWMVSVGGLCFFFYILGSWQNSNTVEIKSDSFQDQKLVRSPSKTIDGLDFGTHHDSLSADSGSNYTTFEPCDMKYSEYTPCEDIERSLKYPRDKLIYRERHCPEKDELLKCLIPAPAGYKNPLPWPQSRDYTWFANTPHKELTVEKAIQKWVQLQGEKLYFPGGGTFSAGGAEEYINSIAALIPLNDGSIRTAIDTGCGVASWGAYLLEKNVLTMSFAPRDTHVSQIQFALERGVSAILGIMAENRLPYPARSFDMAHCSRCLIPWAKYDSLYLIEVDRVLRPGGFWILSGPPINWRSHYKGWSRSQEVLKDEQDSIEDAARRICWRKYAERENLAIWQKPLNHIVCEQQRQRDRNLRPHICSKGENPDLAWYRKMETCITPLPDVTDTKEVAGGALEKWPARLTTVPPRIASGSIPGMTAKSFRDDTLLWDKRVSYYKTRLVTPLASGRYRNIMDMNAGLGGFAASLVKDPVWVMNVMPSDVKDNTLGVIYERGLIGTYQNWCEAFSTYPRTYDLIHASGLFSMYQDRCDIVDILLEMDRILRPEGAVIIRDEVEVLNRVMMISQGMRWETRMADHEDGPLVPEKILVGVKTYWVGSSANATGESP</sequence>
<evidence type="ECO:0000256" key="6">
    <source>
        <dbReference type="RuleBase" id="RU366043"/>
    </source>
</evidence>
<protein>
    <recommendedName>
        <fullName evidence="6">Methyltransferase</fullName>
        <ecNumber evidence="6">2.1.1.-</ecNumber>
    </recommendedName>
</protein>
<dbReference type="FunFam" id="3.40.50.150:FF:000728">
    <property type="entry name" value="Predicted protein"/>
    <property type="match status" value="1"/>
</dbReference>
<evidence type="ECO:0000313" key="8">
    <source>
        <dbReference type="EnsemblPlants" id="Pp3c22_3270V3.1"/>
    </source>
</evidence>
<evidence type="ECO:0000256" key="1">
    <source>
        <dbReference type="ARBA" id="ARBA00004606"/>
    </source>
</evidence>
<dbReference type="InterPro" id="IPR029063">
    <property type="entry name" value="SAM-dependent_MTases_sf"/>
</dbReference>
<dbReference type="Proteomes" id="UP000006727">
    <property type="component" value="Chromosome 22"/>
</dbReference>
<dbReference type="OMA" id="LANHEAG"/>
<keyword evidence="6" id="KW-0812">Transmembrane</keyword>
<dbReference type="EMBL" id="ABEU02000022">
    <property type="protein sequence ID" value="PNR30339.1"/>
    <property type="molecule type" value="Genomic_DNA"/>
</dbReference>
<keyword evidence="6" id="KW-0472">Membrane</keyword>
<dbReference type="Gramene" id="Pp3c22_3270V3.2">
    <property type="protein sequence ID" value="Pp3c22_3270V3.2"/>
    <property type="gene ID" value="Pp3c22_3270"/>
</dbReference>
<dbReference type="SUPFAM" id="SSF53335">
    <property type="entry name" value="S-adenosyl-L-methionine-dependent methyltransferases"/>
    <property type="match status" value="2"/>
</dbReference>
<accession>A0A2K1IM37</accession>
<dbReference type="EC" id="2.1.1.-" evidence="6"/>
<evidence type="ECO:0000256" key="5">
    <source>
        <dbReference type="ARBA" id="ARBA00037847"/>
    </source>
</evidence>
<dbReference type="Gene3D" id="3.40.50.150">
    <property type="entry name" value="Vaccinia Virus protein VP39"/>
    <property type="match status" value="1"/>
</dbReference>
<keyword evidence="4 6" id="KW-0735">Signal-anchor</keyword>
<gene>
    <name evidence="8" type="primary">LOC112274843</name>
    <name evidence="7" type="ORF">PHYPA_026655</name>
</gene>
<dbReference type="EnsemblPlants" id="Pp3c22_3270V3.2">
    <property type="protein sequence ID" value="Pp3c22_3270V3.2"/>
    <property type="gene ID" value="Pp3c22_3270"/>
</dbReference>
<comment type="similarity">
    <text evidence="2 6">Belongs to the methyltransferase superfamily.</text>
</comment>
<dbReference type="RefSeq" id="XP_024360415.1">
    <property type="nucleotide sequence ID" value="XM_024504647.2"/>
</dbReference>
<dbReference type="GO" id="GO:0005737">
    <property type="term" value="C:cytoplasm"/>
    <property type="evidence" value="ECO:0000318"/>
    <property type="project" value="GO_Central"/>
</dbReference>
<dbReference type="PaxDb" id="3218-PP1S266_49V6.1"/>
<dbReference type="EnsemblPlants" id="Pp3c22_3270V3.3">
    <property type="protein sequence ID" value="Pp3c22_3270V3.3"/>
    <property type="gene ID" value="Pp3c22_3270"/>
</dbReference>
<evidence type="ECO:0000256" key="4">
    <source>
        <dbReference type="ARBA" id="ARBA00022968"/>
    </source>
</evidence>
<keyword evidence="6" id="KW-0808">Transferase</keyword>
<evidence type="ECO:0000313" key="9">
    <source>
        <dbReference type="Proteomes" id="UP000006727"/>
    </source>
</evidence>
<evidence type="ECO:0000313" key="7">
    <source>
        <dbReference type="EMBL" id="PNR30339.1"/>
    </source>
</evidence>
<name>A0A2K1IM37_PHYPA</name>
<dbReference type="AlphaFoldDB" id="A0A2K1IM37"/>